<accession>A0A3A2ZIS7</accession>
<dbReference type="OrthoDB" id="5344325at2759"/>
<keyword evidence="3" id="KW-0804">Transcription</keyword>
<name>A0A3A2ZIS7_9EURO</name>
<dbReference type="Pfam" id="PF11951">
    <property type="entry name" value="Fungal_trans_2"/>
    <property type="match status" value="1"/>
</dbReference>
<evidence type="ECO:0000256" key="4">
    <source>
        <dbReference type="ARBA" id="ARBA00023242"/>
    </source>
</evidence>
<comment type="caution">
    <text evidence="7">The sequence shown here is derived from an EMBL/GenBank/DDBJ whole genome shotgun (WGS) entry which is preliminary data.</text>
</comment>
<dbReference type="InterPro" id="IPR036864">
    <property type="entry name" value="Zn2-C6_fun-type_DNA-bd_sf"/>
</dbReference>
<dbReference type="PANTHER" id="PTHR38111:SF2">
    <property type="entry name" value="FINGER DOMAIN PROTEIN, PUTATIVE (AFU_ORTHOLOGUE AFUA_1G01560)-RELATED"/>
    <property type="match status" value="1"/>
</dbReference>
<feature type="region of interest" description="Disordered" evidence="5">
    <location>
        <begin position="95"/>
        <end position="132"/>
    </location>
</feature>
<evidence type="ECO:0000256" key="3">
    <source>
        <dbReference type="ARBA" id="ARBA00023163"/>
    </source>
</evidence>
<feature type="region of interest" description="Disordered" evidence="5">
    <location>
        <begin position="1"/>
        <end position="20"/>
    </location>
</feature>
<dbReference type="Pfam" id="PF00172">
    <property type="entry name" value="Zn_clus"/>
    <property type="match status" value="1"/>
</dbReference>
<dbReference type="Proteomes" id="UP000266188">
    <property type="component" value="Unassembled WGS sequence"/>
</dbReference>
<evidence type="ECO:0000313" key="7">
    <source>
        <dbReference type="EMBL" id="RJE23022.1"/>
    </source>
</evidence>
<dbReference type="PANTHER" id="PTHR38111">
    <property type="entry name" value="ZN(2)-C6 FUNGAL-TYPE DOMAIN-CONTAINING PROTEIN-RELATED"/>
    <property type="match status" value="1"/>
</dbReference>
<dbReference type="CDD" id="cd00067">
    <property type="entry name" value="GAL4"/>
    <property type="match status" value="1"/>
</dbReference>
<evidence type="ECO:0000256" key="5">
    <source>
        <dbReference type="SAM" id="MobiDB-lite"/>
    </source>
</evidence>
<keyword evidence="2" id="KW-0238">DNA-binding</keyword>
<dbReference type="SUPFAM" id="SSF57701">
    <property type="entry name" value="Zn2/Cys6 DNA-binding domain"/>
    <property type="match status" value="1"/>
</dbReference>
<feature type="compositionally biased region" description="Polar residues" evidence="5">
    <location>
        <begin position="98"/>
        <end position="109"/>
    </location>
</feature>
<dbReference type="InterPro" id="IPR021858">
    <property type="entry name" value="Fun_TF"/>
</dbReference>
<dbReference type="PROSITE" id="PS00463">
    <property type="entry name" value="ZN2_CY6_FUNGAL_1"/>
    <property type="match status" value="1"/>
</dbReference>
<evidence type="ECO:0000256" key="1">
    <source>
        <dbReference type="ARBA" id="ARBA00023015"/>
    </source>
</evidence>
<keyword evidence="8" id="KW-1185">Reference proteome</keyword>
<evidence type="ECO:0000256" key="2">
    <source>
        <dbReference type="ARBA" id="ARBA00023125"/>
    </source>
</evidence>
<dbReference type="GO" id="GO:0003677">
    <property type="term" value="F:DNA binding"/>
    <property type="evidence" value="ECO:0007669"/>
    <property type="project" value="UniProtKB-KW"/>
</dbReference>
<keyword evidence="4" id="KW-0539">Nucleus</keyword>
<feature type="domain" description="Zn(2)-C6 fungal-type" evidence="6">
    <location>
        <begin position="29"/>
        <end position="60"/>
    </location>
</feature>
<gene>
    <name evidence="7" type="ORF">PHISCL_04627</name>
</gene>
<dbReference type="EMBL" id="MVGC01000139">
    <property type="protein sequence ID" value="RJE23022.1"/>
    <property type="molecule type" value="Genomic_DNA"/>
</dbReference>
<dbReference type="Gene3D" id="4.10.240.10">
    <property type="entry name" value="Zn(2)-C6 fungal-type DNA-binding domain"/>
    <property type="match status" value="1"/>
</dbReference>
<protein>
    <submittedName>
        <fullName evidence="7">C6 finger domain protein</fullName>
    </submittedName>
</protein>
<evidence type="ECO:0000313" key="8">
    <source>
        <dbReference type="Proteomes" id="UP000266188"/>
    </source>
</evidence>
<dbReference type="STRING" id="2070753.A0A3A2ZIS7"/>
<keyword evidence="1" id="KW-0805">Transcription regulation</keyword>
<evidence type="ECO:0000259" key="6">
    <source>
        <dbReference type="PROSITE" id="PS50048"/>
    </source>
</evidence>
<dbReference type="AlphaFoldDB" id="A0A3A2ZIS7"/>
<dbReference type="InterPro" id="IPR001138">
    <property type="entry name" value="Zn2Cys6_DnaBD"/>
</dbReference>
<dbReference type="PROSITE" id="PS50048">
    <property type="entry name" value="ZN2_CY6_FUNGAL_2"/>
    <property type="match status" value="1"/>
</dbReference>
<dbReference type="SMART" id="SM00066">
    <property type="entry name" value="GAL4"/>
    <property type="match status" value="1"/>
</dbReference>
<organism evidence="7 8">
    <name type="scientific">Aspergillus sclerotialis</name>
    <dbReference type="NCBI Taxonomy" id="2070753"/>
    <lineage>
        <taxon>Eukaryota</taxon>
        <taxon>Fungi</taxon>
        <taxon>Dikarya</taxon>
        <taxon>Ascomycota</taxon>
        <taxon>Pezizomycotina</taxon>
        <taxon>Eurotiomycetes</taxon>
        <taxon>Eurotiomycetidae</taxon>
        <taxon>Eurotiales</taxon>
        <taxon>Aspergillaceae</taxon>
        <taxon>Aspergillus</taxon>
        <taxon>Aspergillus subgen. Polypaecilum</taxon>
    </lineage>
</organism>
<dbReference type="GO" id="GO:0008270">
    <property type="term" value="F:zinc ion binding"/>
    <property type="evidence" value="ECO:0007669"/>
    <property type="project" value="InterPro"/>
</dbReference>
<reference evidence="8" key="1">
    <citation type="submission" date="2017-02" db="EMBL/GenBank/DDBJ databases">
        <authorList>
            <person name="Tafer H."/>
            <person name="Lopandic K."/>
        </authorList>
    </citation>
    <scope>NUCLEOTIDE SEQUENCE [LARGE SCALE GENOMIC DNA]</scope>
    <source>
        <strain evidence="8">CBS 366.77</strain>
    </source>
</reference>
<dbReference type="InterPro" id="IPR053178">
    <property type="entry name" value="Osmoadaptation_assoc"/>
</dbReference>
<proteinExistence type="predicted"/>
<dbReference type="GO" id="GO:0000981">
    <property type="term" value="F:DNA-binding transcription factor activity, RNA polymerase II-specific"/>
    <property type="evidence" value="ECO:0007669"/>
    <property type="project" value="InterPro"/>
</dbReference>
<sequence length="560" mass="63358">MDETTSNSGEPILSPMASKARRKNRPTYSCLNCHKRKVKCDRVKPCGACCLRGDPSGCEYSFTGQDRQYIEQNALIDHLWRSCENLKKQLTEARAMINQPTNRGQTAPSSPRRKKRDIASIQDEQSRSADKLSSVVHSSPLIKENHVLATPASANKLVDIFLERLVEDFSPGSAAARSGSVMGWRTAAEMRVFSPLLGRAFTAAALTLAGYREGNRSIQVAAQARYVRTLRSLQEALYHPTESRSTAVLIVVVLFTIIEAFKQSSEQSIIQHQLGGLQLLRLRTPYRHRYGIERSLFVDLRLYWITAALVQRKPTFLASEEWLTVPWHGDATPKNILHRLLDVVVYIPGYLSKIDEFSAFLNEGTRSPTELLPLQSSIWETAQELDSRLQQWESEDANKYSVQGMQEKVDIEGEDEFPVFQCQDIQTMEIIRPAVFAFPDLLLAMSMCFYWATRLILSAADPGIVSTISLEERYQLACNICRSVKYYVLNVPGCLVSRLMFVLRVAFDTFADGTVEKAFVTELFTYIGVRFRFPVFLNQCSSLLVRDGEEVKPENDDLIH</sequence>